<feature type="domain" description="Methyltransferase" evidence="4">
    <location>
        <begin position="151"/>
        <end position="239"/>
    </location>
</feature>
<evidence type="ECO:0000256" key="1">
    <source>
        <dbReference type="ARBA" id="ARBA00022603"/>
    </source>
</evidence>
<dbReference type="Gene3D" id="3.40.50.150">
    <property type="entry name" value="Vaccinia Virus protein VP39"/>
    <property type="match status" value="1"/>
</dbReference>
<dbReference type="SUPFAM" id="SSF53335">
    <property type="entry name" value="S-adenosyl-L-methionine-dependent methyltransferases"/>
    <property type="match status" value="1"/>
</dbReference>
<keyword evidence="2 5" id="KW-0808">Transferase</keyword>
<dbReference type="EMBL" id="LT960614">
    <property type="protein sequence ID" value="SON58343.1"/>
    <property type="molecule type" value="Genomic_DNA"/>
</dbReference>
<proteinExistence type="predicted"/>
<sequence>MALAPSSLSSGDLLADRRFEYARLLETDGDFAAAADLYAQALEIAPGWAACLFALASAQAKAGNATAAREAFETLLALDPEDHFGASLQLSLIGDEPAPDIAPPAYVRALFDDYADRFEASLVEALQYRAPKLIGAAIERVRHGKIFAHALDLGCGTGLMAEALSERVGHMEGVDLSPDMVAAARAKGLYAALREGDVVDDLSRAGEAYDLVTAADVFVYMGDLAAVFAAVSGRLVPGGLFAFSVELSEGEDWVLRPSLRYAHAPEYLGRLALAHGFLIRSMEPADLRLDRGEPVRGLVCVLEMPRAAHSVEIALPARMPEVAAMPAAEAVVLADAEGLPLPG</sequence>
<dbReference type="SUPFAM" id="SSF48452">
    <property type="entry name" value="TPR-like"/>
    <property type="match status" value="1"/>
</dbReference>
<dbReference type="GO" id="GO:0102130">
    <property type="term" value="F:malonyl-CoA methyltransferase activity"/>
    <property type="evidence" value="ECO:0007669"/>
    <property type="project" value="UniProtKB-EC"/>
</dbReference>
<dbReference type="KEGG" id="hdi:HDIA_4802"/>
<organism evidence="5 6">
    <name type="scientific">Hartmannibacter diazotrophicus</name>
    <dbReference type="NCBI Taxonomy" id="1482074"/>
    <lineage>
        <taxon>Bacteria</taxon>
        <taxon>Pseudomonadati</taxon>
        <taxon>Pseudomonadota</taxon>
        <taxon>Alphaproteobacteria</taxon>
        <taxon>Hyphomicrobiales</taxon>
        <taxon>Pleomorphomonadaceae</taxon>
        <taxon>Hartmannibacter</taxon>
    </lineage>
</organism>
<dbReference type="RefSeq" id="WP_099558554.1">
    <property type="nucleotide sequence ID" value="NZ_LT960614.1"/>
</dbReference>
<evidence type="ECO:0000313" key="6">
    <source>
        <dbReference type="Proteomes" id="UP000223606"/>
    </source>
</evidence>
<dbReference type="PANTHER" id="PTHR43861:SF1">
    <property type="entry name" value="TRANS-ACONITATE 2-METHYLTRANSFERASE"/>
    <property type="match status" value="1"/>
</dbReference>
<dbReference type="InterPro" id="IPR029063">
    <property type="entry name" value="SAM-dependent_MTases_sf"/>
</dbReference>
<dbReference type="InterPro" id="IPR041698">
    <property type="entry name" value="Methyltransf_25"/>
</dbReference>
<feature type="repeat" description="TPR" evidence="3">
    <location>
        <begin position="49"/>
        <end position="82"/>
    </location>
</feature>
<evidence type="ECO:0000259" key="4">
    <source>
        <dbReference type="Pfam" id="PF13649"/>
    </source>
</evidence>
<dbReference type="Pfam" id="PF13649">
    <property type="entry name" value="Methyltransf_25"/>
    <property type="match status" value="1"/>
</dbReference>
<dbReference type="OrthoDB" id="465636at2"/>
<dbReference type="Gene3D" id="1.25.40.10">
    <property type="entry name" value="Tetratricopeptide repeat domain"/>
    <property type="match status" value="1"/>
</dbReference>
<reference evidence="6" key="1">
    <citation type="submission" date="2017-09" db="EMBL/GenBank/DDBJ databases">
        <title>Genome sequence of Nannocystis excedens DSM 71.</title>
        <authorList>
            <person name="Blom J."/>
        </authorList>
    </citation>
    <scope>NUCLEOTIDE SEQUENCE [LARGE SCALE GENOMIC DNA]</scope>
    <source>
        <strain evidence="6">type strain: E19</strain>
    </source>
</reference>
<gene>
    <name evidence="5" type="primary">bioC_2</name>
    <name evidence="5" type="ORF">HDIA_4802</name>
</gene>
<evidence type="ECO:0000256" key="3">
    <source>
        <dbReference type="PROSITE-ProRule" id="PRU00339"/>
    </source>
</evidence>
<dbReference type="PROSITE" id="PS50005">
    <property type="entry name" value="TPR"/>
    <property type="match status" value="1"/>
</dbReference>
<dbReference type="EC" id="2.1.1.197" evidence="5"/>
<protein>
    <submittedName>
        <fullName evidence="5">Malonyl-CoA O-methyltransferase BioC</fullName>
        <ecNumber evidence="5">2.1.1.197</ecNumber>
    </submittedName>
</protein>
<dbReference type="Proteomes" id="UP000223606">
    <property type="component" value="Chromosome 1"/>
</dbReference>
<dbReference type="CDD" id="cd02440">
    <property type="entry name" value="AdoMet_MTases"/>
    <property type="match status" value="1"/>
</dbReference>
<dbReference type="AlphaFoldDB" id="A0A2C9DDL5"/>
<dbReference type="InterPro" id="IPR019734">
    <property type="entry name" value="TPR_rpt"/>
</dbReference>
<keyword evidence="6" id="KW-1185">Reference proteome</keyword>
<keyword evidence="1 5" id="KW-0489">Methyltransferase</keyword>
<keyword evidence="3" id="KW-0802">TPR repeat</keyword>
<accession>A0A2C9DDL5</accession>
<dbReference type="PANTHER" id="PTHR43861">
    <property type="entry name" value="TRANS-ACONITATE 2-METHYLTRANSFERASE-RELATED"/>
    <property type="match status" value="1"/>
</dbReference>
<evidence type="ECO:0000313" key="5">
    <source>
        <dbReference type="EMBL" id="SON58343.1"/>
    </source>
</evidence>
<dbReference type="Pfam" id="PF14559">
    <property type="entry name" value="TPR_19"/>
    <property type="match status" value="1"/>
</dbReference>
<dbReference type="GO" id="GO:0032259">
    <property type="term" value="P:methylation"/>
    <property type="evidence" value="ECO:0007669"/>
    <property type="project" value="UniProtKB-KW"/>
</dbReference>
<name>A0A2C9DDL5_9HYPH</name>
<evidence type="ECO:0000256" key="2">
    <source>
        <dbReference type="ARBA" id="ARBA00022679"/>
    </source>
</evidence>
<dbReference type="InterPro" id="IPR011990">
    <property type="entry name" value="TPR-like_helical_dom_sf"/>
</dbReference>
<dbReference type="SMART" id="SM00028">
    <property type="entry name" value="TPR"/>
    <property type="match status" value="2"/>
</dbReference>